<evidence type="ECO:0000256" key="9">
    <source>
        <dbReference type="ARBA" id="ARBA00023201"/>
    </source>
</evidence>
<feature type="transmembrane region" description="Helical" evidence="10">
    <location>
        <begin position="231"/>
        <end position="254"/>
    </location>
</feature>
<feature type="transmembrane region" description="Helical" evidence="10">
    <location>
        <begin position="159"/>
        <end position="179"/>
    </location>
</feature>
<feature type="transmembrane region" description="Helical" evidence="10">
    <location>
        <begin position="79"/>
        <end position="102"/>
    </location>
</feature>
<feature type="domain" description="Cation/H+ exchanger transmembrane" evidence="11">
    <location>
        <begin position="15"/>
        <end position="408"/>
    </location>
</feature>
<keyword evidence="9" id="KW-0739">Sodium transport</keyword>
<feature type="transmembrane region" description="Helical" evidence="10">
    <location>
        <begin position="354"/>
        <end position="373"/>
    </location>
</feature>
<keyword evidence="4 10" id="KW-0812">Transmembrane</keyword>
<dbReference type="EMBL" id="AZEA01000032">
    <property type="protein sequence ID" value="KRK86876.1"/>
    <property type="molecule type" value="Genomic_DNA"/>
</dbReference>
<dbReference type="InterPro" id="IPR018422">
    <property type="entry name" value="Cation/H_exchanger_CPA1"/>
</dbReference>
<evidence type="ECO:0000259" key="11">
    <source>
        <dbReference type="Pfam" id="PF00999"/>
    </source>
</evidence>
<proteinExistence type="predicted"/>
<evidence type="ECO:0000256" key="5">
    <source>
        <dbReference type="ARBA" id="ARBA00022989"/>
    </source>
</evidence>
<evidence type="ECO:0000256" key="3">
    <source>
        <dbReference type="ARBA" id="ARBA00022475"/>
    </source>
</evidence>
<reference evidence="12 13" key="1">
    <citation type="journal article" date="2015" name="Genome Announc.">
        <title>Expanding the biotechnology potential of lactobacilli through comparative genomics of 213 strains and associated genera.</title>
        <authorList>
            <person name="Sun Z."/>
            <person name="Harris H.M."/>
            <person name="McCann A."/>
            <person name="Guo C."/>
            <person name="Argimon S."/>
            <person name="Zhang W."/>
            <person name="Yang X."/>
            <person name="Jeffery I.B."/>
            <person name="Cooney J.C."/>
            <person name="Kagawa T.F."/>
            <person name="Liu W."/>
            <person name="Song Y."/>
            <person name="Salvetti E."/>
            <person name="Wrobel A."/>
            <person name="Rasinkangas P."/>
            <person name="Parkhill J."/>
            <person name="Rea M.C."/>
            <person name="O'Sullivan O."/>
            <person name="Ritari J."/>
            <person name="Douillard F.P."/>
            <person name="Paul Ross R."/>
            <person name="Yang R."/>
            <person name="Briner A.E."/>
            <person name="Felis G.E."/>
            <person name="de Vos W.M."/>
            <person name="Barrangou R."/>
            <person name="Klaenhammer T.R."/>
            <person name="Caufield P.W."/>
            <person name="Cui Y."/>
            <person name="Zhang H."/>
            <person name="O'Toole P.W."/>
        </authorList>
    </citation>
    <scope>NUCLEOTIDE SEQUENCE [LARGE SCALE GENOMIC DNA]</scope>
    <source>
        <strain evidence="12 13">DSM 19904</strain>
    </source>
</reference>
<sequence>MNQMDMVLLLTIILAAVVLANILARHITVIPLPFFLIVLGGLLAALPVYRNFELDPSTFALAIIAPMLFNEAQNSSRFWIGRSITNILSLAVGLVLVTVLAVGSGLHMAMTILPLTLCFALLAIVTPTDASAVNSIFEANPIAEEQAGILQHESLFNDAAGIVLFDLSLTAFVSGTFSLKLAVGMFLWEFLGGLLFGSLIGVAIVSARLFLIRYNDDTPLIMVLIQLMSPFLVYLLAEKLALSGILAVVAAGLVQGSEREKLRLTSSRMQLVTSNVWEIVSGVLSGTVFVLLGLSLPEVIKALHQSPNPDLNIFKLILIGVGVYLTKGLLRLVWSRYMIKRRVKSNHEWRDSLVMALSGANGTITLSLAFSMPNTVNGQPFEFRGIMIFIAAVVILTSLVMPTIFVPVILPTQDKAKPRYRWVKRMIQAAISDLLKEKEHQAEAQIVIDSLQQQLVLDSTPNFHLRRQLMGDAHRVELNTVKQMFDDGKISEDELTYYTKFLNLNNFSADEKIWKNVLLRIRFSLHVGRLYKDLNRAQEAFLTAPVALEEVYWREQFEKHGENILPIEEAGFNAVMDFLKTKQGDNGVETNMVKRFYRTRHRRINGEDVDMNIVYQMFMRAFHSEYELIQESLQNGKIDSALAEKLQSRISIDEMNYLQNTEVFRD</sequence>
<feature type="transmembrane region" description="Helical" evidence="10">
    <location>
        <begin position="109"/>
        <end position="126"/>
    </location>
</feature>
<evidence type="ECO:0000256" key="1">
    <source>
        <dbReference type="ARBA" id="ARBA00004651"/>
    </source>
</evidence>
<keyword evidence="7" id="KW-0406">Ion transport</keyword>
<dbReference type="GO" id="GO:0015385">
    <property type="term" value="F:sodium:proton antiporter activity"/>
    <property type="evidence" value="ECO:0007669"/>
    <property type="project" value="InterPro"/>
</dbReference>
<feature type="transmembrane region" description="Helical" evidence="10">
    <location>
        <begin position="385"/>
        <end position="410"/>
    </location>
</feature>
<dbReference type="GO" id="GO:0098719">
    <property type="term" value="P:sodium ion import across plasma membrane"/>
    <property type="evidence" value="ECO:0007669"/>
    <property type="project" value="TreeGrafter"/>
</dbReference>
<feature type="transmembrane region" description="Helical" evidence="10">
    <location>
        <begin position="186"/>
        <end position="211"/>
    </location>
</feature>
<keyword evidence="6" id="KW-0915">Sodium</keyword>
<feature type="transmembrane region" description="Helical" evidence="10">
    <location>
        <begin position="316"/>
        <end position="334"/>
    </location>
</feature>
<feature type="transmembrane region" description="Helical" evidence="10">
    <location>
        <begin position="30"/>
        <end position="49"/>
    </location>
</feature>
<keyword evidence="8 10" id="KW-0472">Membrane</keyword>
<comment type="subcellular location">
    <subcellularLocation>
        <location evidence="1">Cell membrane</location>
        <topology evidence="1">Multi-pass membrane protein</topology>
    </subcellularLocation>
</comment>
<evidence type="ECO:0000256" key="10">
    <source>
        <dbReference type="SAM" id="Phobius"/>
    </source>
</evidence>
<comment type="caution">
    <text evidence="12">The sequence shown here is derived from an EMBL/GenBank/DDBJ whole genome shotgun (WGS) entry which is preliminary data.</text>
</comment>
<dbReference type="AlphaFoldDB" id="A0A0R1KTY4"/>
<evidence type="ECO:0000313" key="12">
    <source>
        <dbReference type="EMBL" id="KRK86876.1"/>
    </source>
</evidence>
<dbReference type="GO" id="GO:0005886">
    <property type="term" value="C:plasma membrane"/>
    <property type="evidence" value="ECO:0007669"/>
    <property type="project" value="UniProtKB-SubCell"/>
</dbReference>
<organism evidence="12 13">
    <name type="scientific">Lentilactobacillus sunkii DSM 19904</name>
    <dbReference type="NCBI Taxonomy" id="1423808"/>
    <lineage>
        <taxon>Bacteria</taxon>
        <taxon>Bacillati</taxon>
        <taxon>Bacillota</taxon>
        <taxon>Bacilli</taxon>
        <taxon>Lactobacillales</taxon>
        <taxon>Lactobacillaceae</taxon>
        <taxon>Lentilactobacillus</taxon>
    </lineage>
</organism>
<evidence type="ECO:0000256" key="7">
    <source>
        <dbReference type="ARBA" id="ARBA00023065"/>
    </source>
</evidence>
<feature type="transmembrane region" description="Helical" evidence="10">
    <location>
        <begin position="275"/>
        <end position="296"/>
    </location>
</feature>
<accession>A0A0R1KTY4</accession>
<dbReference type="PANTHER" id="PTHR10110:SF86">
    <property type="entry name" value="SODIUM_HYDROGEN EXCHANGER 7"/>
    <property type="match status" value="1"/>
</dbReference>
<dbReference type="GO" id="GO:0051453">
    <property type="term" value="P:regulation of intracellular pH"/>
    <property type="evidence" value="ECO:0007669"/>
    <property type="project" value="TreeGrafter"/>
</dbReference>
<keyword evidence="3" id="KW-1003">Cell membrane</keyword>
<gene>
    <name evidence="12" type="ORF">FD17_GL001802</name>
</gene>
<dbReference type="Proteomes" id="UP000051581">
    <property type="component" value="Unassembled WGS sequence"/>
</dbReference>
<keyword evidence="13" id="KW-1185">Reference proteome</keyword>
<evidence type="ECO:0000256" key="6">
    <source>
        <dbReference type="ARBA" id="ARBA00023053"/>
    </source>
</evidence>
<keyword evidence="5 10" id="KW-1133">Transmembrane helix</keyword>
<dbReference type="Pfam" id="PF00999">
    <property type="entry name" value="Na_H_Exchanger"/>
    <property type="match status" value="1"/>
</dbReference>
<protein>
    <submittedName>
        <fullName evidence="12">Sodium hydrogen exchanger</fullName>
    </submittedName>
</protein>
<name>A0A0R1KTY4_9LACO</name>
<dbReference type="Gene3D" id="6.10.140.1330">
    <property type="match status" value="1"/>
</dbReference>
<evidence type="ECO:0000256" key="2">
    <source>
        <dbReference type="ARBA" id="ARBA00022448"/>
    </source>
</evidence>
<dbReference type="PANTHER" id="PTHR10110">
    <property type="entry name" value="SODIUM/HYDROGEN EXCHANGER"/>
    <property type="match status" value="1"/>
</dbReference>
<keyword evidence="2" id="KW-0813">Transport</keyword>
<dbReference type="PATRIC" id="fig|1423808.3.peg.1824"/>
<dbReference type="InterPro" id="IPR006153">
    <property type="entry name" value="Cation/H_exchanger_TM"/>
</dbReference>
<dbReference type="GO" id="GO:0015386">
    <property type="term" value="F:potassium:proton antiporter activity"/>
    <property type="evidence" value="ECO:0007669"/>
    <property type="project" value="TreeGrafter"/>
</dbReference>
<evidence type="ECO:0000313" key="13">
    <source>
        <dbReference type="Proteomes" id="UP000051581"/>
    </source>
</evidence>
<evidence type="ECO:0000256" key="4">
    <source>
        <dbReference type="ARBA" id="ARBA00022692"/>
    </source>
</evidence>
<evidence type="ECO:0000256" key="8">
    <source>
        <dbReference type="ARBA" id="ARBA00023136"/>
    </source>
</evidence>